<protein>
    <submittedName>
        <fullName evidence="1">Uncharacterized protein</fullName>
    </submittedName>
</protein>
<proteinExistence type="predicted"/>
<dbReference type="EMBL" id="PKJS01000008">
    <property type="protein sequence ID" value="PKZ68608.1"/>
    <property type="molecule type" value="Genomic_DNA"/>
</dbReference>
<dbReference type="RefSeq" id="WP_101964446.1">
    <property type="nucleotide sequence ID" value="NZ_PKJS01000008.1"/>
</dbReference>
<dbReference type="PANTHER" id="PTHR30595:SF6">
    <property type="entry name" value="SCHLAFEN ALBA-2 DOMAIN-CONTAINING PROTEIN"/>
    <property type="match status" value="1"/>
</dbReference>
<dbReference type="Proteomes" id="UP000234914">
    <property type="component" value="Unassembled WGS sequence"/>
</dbReference>
<reference evidence="1 2" key="1">
    <citation type="submission" date="2017-12" db="EMBL/GenBank/DDBJ databases">
        <title>Phylogenetic diversity of female urinary microbiome.</title>
        <authorList>
            <person name="Thomas-White K."/>
            <person name="Wolfe A.J."/>
        </authorList>
    </citation>
    <scope>NUCLEOTIDE SEQUENCE [LARGE SCALE GENOMIC DNA]</scope>
    <source>
        <strain evidence="1 2">UMB0416</strain>
    </source>
</reference>
<comment type="caution">
    <text evidence="1">The sequence shown here is derived from an EMBL/GenBank/DDBJ whole genome shotgun (WGS) entry which is preliminary data.</text>
</comment>
<gene>
    <name evidence="1" type="ORF">CYJ96_06905</name>
</gene>
<organism evidence="1 2">
    <name type="scientific">Faucicola osloensis</name>
    <name type="common">Moraxella osloensis</name>
    <dbReference type="NCBI Taxonomy" id="34062"/>
    <lineage>
        <taxon>Bacteria</taxon>
        <taxon>Pseudomonadati</taxon>
        <taxon>Pseudomonadota</taxon>
        <taxon>Gammaproteobacteria</taxon>
        <taxon>Moraxellales</taxon>
        <taxon>Moraxellaceae</taxon>
        <taxon>Faucicola</taxon>
    </lineage>
</organism>
<dbReference type="Gene3D" id="3.30.565.60">
    <property type="match status" value="1"/>
</dbReference>
<dbReference type="PANTHER" id="PTHR30595">
    <property type="entry name" value="GLPR-RELATED TRANSCRIPTIONAL REPRESSOR"/>
    <property type="match status" value="1"/>
</dbReference>
<dbReference type="InterPro" id="IPR038475">
    <property type="entry name" value="RecG_C_sf"/>
</dbReference>
<sequence length="297" mass="34346">MLVSVPRATRKQQPIFLDGNPFGNTFIRQHEGDFRLPDEQVKRLIAEQVKDSLDSDILPNFSLSDLDLTSLQAYRQRYTNFNPTSPWNDDDNQSFLTKIGGYGKNRETGEQGLTKAGLLMFGHQEAIYEIFPEYMLDYQERESDDDTVRWIDRIVPDGNWSGNLFDFYRKVSAKLPQDLKIPFKLKNGERQDDTPIHKAIREALVNSLVHADYSDRASVKIVKYTNHFYFRNPGLMRVPIEISLQGGESDCRNRNLHKMFRFINAGEQAGSGIPQILAGWRACHWQLPSLYEKREPN</sequence>
<name>A0A2I1RHK4_FAUOS</name>
<evidence type="ECO:0000313" key="2">
    <source>
        <dbReference type="Proteomes" id="UP000234914"/>
    </source>
</evidence>
<evidence type="ECO:0000313" key="1">
    <source>
        <dbReference type="EMBL" id="PKZ68608.1"/>
    </source>
</evidence>
<dbReference type="Pfam" id="PF13749">
    <property type="entry name" value="HATPase_c_4"/>
    <property type="match status" value="1"/>
</dbReference>
<dbReference type="AlphaFoldDB" id="A0A2I1RHK4"/>
<accession>A0A2I1RHK4</accession>